<dbReference type="Gene3D" id="1.10.533.10">
    <property type="entry name" value="Death Domain, Fas"/>
    <property type="match status" value="1"/>
</dbReference>
<keyword evidence="4" id="KW-1185">Reference proteome</keyword>
<dbReference type="PROSITE" id="PS50088">
    <property type="entry name" value="ANK_REPEAT"/>
    <property type="match status" value="1"/>
</dbReference>
<organism evidence="3 4">
    <name type="scientific">Amphimedon queenslandica</name>
    <name type="common">Sponge</name>
    <dbReference type="NCBI Taxonomy" id="400682"/>
    <lineage>
        <taxon>Eukaryota</taxon>
        <taxon>Metazoa</taxon>
        <taxon>Porifera</taxon>
        <taxon>Demospongiae</taxon>
        <taxon>Heteroscleromorpha</taxon>
        <taxon>Haplosclerida</taxon>
        <taxon>Niphatidae</taxon>
        <taxon>Amphimedon</taxon>
    </lineage>
</organism>
<evidence type="ECO:0000259" key="2">
    <source>
        <dbReference type="PROSITE" id="PS50017"/>
    </source>
</evidence>
<dbReference type="InterPro" id="IPR002110">
    <property type="entry name" value="Ankyrin_rpt"/>
</dbReference>
<dbReference type="AlphaFoldDB" id="A0AAN0JYE7"/>
<dbReference type="Pfam" id="PF00531">
    <property type="entry name" value="Death"/>
    <property type="match status" value="1"/>
</dbReference>
<evidence type="ECO:0000313" key="3">
    <source>
        <dbReference type="EnsemblMetazoa" id="XP_019861942.1"/>
    </source>
</evidence>
<proteinExistence type="predicted"/>
<dbReference type="InterPro" id="IPR036770">
    <property type="entry name" value="Ankyrin_rpt-contain_sf"/>
</dbReference>
<dbReference type="PROSITE" id="PS50017">
    <property type="entry name" value="DEATH_DOMAIN"/>
    <property type="match status" value="1"/>
</dbReference>
<feature type="repeat" description="ANK" evidence="1">
    <location>
        <begin position="144"/>
        <end position="176"/>
    </location>
</feature>
<sequence length="176" mass="19235">MASQLAPSVLSGRTLSIQDLDDVISLLERHDYSKTSYRRLGLRLKLHHNTLETIRKDHGDIHPCFTECLASWLRKADRVKNPTIDALIAALRGIGENAVADGINEERKRCTMSESEVSDCSSDRPMLALATPPTLLAPSKGEPYGATSLHVAAREGYDEVVQILLSAGADVNLIDT</sequence>
<protein>
    <recommendedName>
        <fullName evidence="2">Death domain-containing protein</fullName>
    </recommendedName>
</protein>
<dbReference type="GeneID" id="109590466"/>
<dbReference type="PROSITE" id="PS50297">
    <property type="entry name" value="ANK_REP_REGION"/>
    <property type="match status" value="1"/>
</dbReference>
<feature type="domain" description="Death" evidence="2">
    <location>
        <begin position="36"/>
        <end position="107"/>
    </location>
</feature>
<reference evidence="3" key="2">
    <citation type="submission" date="2024-06" db="UniProtKB">
        <authorList>
            <consortium name="EnsemblMetazoa"/>
        </authorList>
    </citation>
    <scope>IDENTIFICATION</scope>
</reference>
<dbReference type="SUPFAM" id="SSF47986">
    <property type="entry name" value="DEATH domain"/>
    <property type="match status" value="1"/>
</dbReference>
<dbReference type="Gene3D" id="1.25.40.20">
    <property type="entry name" value="Ankyrin repeat-containing domain"/>
    <property type="match status" value="1"/>
</dbReference>
<name>A0AAN0JYE7_AMPQE</name>
<dbReference type="Pfam" id="PF00023">
    <property type="entry name" value="Ank"/>
    <property type="match status" value="1"/>
</dbReference>
<dbReference type="Proteomes" id="UP000007879">
    <property type="component" value="Unassembled WGS sequence"/>
</dbReference>
<evidence type="ECO:0000313" key="4">
    <source>
        <dbReference type="Proteomes" id="UP000007879"/>
    </source>
</evidence>
<dbReference type="CDD" id="cd01670">
    <property type="entry name" value="Death"/>
    <property type="match status" value="1"/>
</dbReference>
<dbReference type="SUPFAM" id="SSF48403">
    <property type="entry name" value="Ankyrin repeat"/>
    <property type="match status" value="1"/>
</dbReference>
<dbReference type="SMART" id="SM00248">
    <property type="entry name" value="ANK"/>
    <property type="match status" value="1"/>
</dbReference>
<dbReference type="InterPro" id="IPR000488">
    <property type="entry name" value="Death_dom"/>
</dbReference>
<reference evidence="4" key="1">
    <citation type="journal article" date="2010" name="Nature">
        <title>The Amphimedon queenslandica genome and the evolution of animal complexity.</title>
        <authorList>
            <person name="Srivastava M."/>
            <person name="Simakov O."/>
            <person name="Chapman J."/>
            <person name="Fahey B."/>
            <person name="Gauthier M.E."/>
            <person name="Mitros T."/>
            <person name="Richards G.S."/>
            <person name="Conaco C."/>
            <person name="Dacre M."/>
            <person name="Hellsten U."/>
            <person name="Larroux C."/>
            <person name="Putnam N.H."/>
            <person name="Stanke M."/>
            <person name="Adamska M."/>
            <person name="Darling A."/>
            <person name="Degnan S.M."/>
            <person name="Oakley T.H."/>
            <person name="Plachetzki D.C."/>
            <person name="Zhai Y."/>
            <person name="Adamski M."/>
            <person name="Calcino A."/>
            <person name="Cummins S.F."/>
            <person name="Goodstein D.M."/>
            <person name="Harris C."/>
            <person name="Jackson D.J."/>
            <person name="Leys S.P."/>
            <person name="Shu S."/>
            <person name="Woodcroft B.J."/>
            <person name="Vervoort M."/>
            <person name="Kosik K.S."/>
            <person name="Manning G."/>
            <person name="Degnan B.M."/>
            <person name="Rokhsar D.S."/>
        </authorList>
    </citation>
    <scope>NUCLEOTIDE SEQUENCE [LARGE SCALE GENOMIC DNA]</scope>
</reference>
<dbReference type="GO" id="GO:0007165">
    <property type="term" value="P:signal transduction"/>
    <property type="evidence" value="ECO:0007669"/>
    <property type="project" value="InterPro"/>
</dbReference>
<evidence type="ECO:0000256" key="1">
    <source>
        <dbReference type="PROSITE-ProRule" id="PRU00023"/>
    </source>
</evidence>
<dbReference type="RefSeq" id="XP_019861942.1">
    <property type="nucleotide sequence ID" value="XM_020006383.1"/>
</dbReference>
<keyword evidence="1" id="KW-0040">ANK repeat</keyword>
<dbReference type="InterPro" id="IPR011029">
    <property type="entry name" value="DEATH-like_dom_sf"/>
</dbReference>
<dbReference type="KEGG" id="aqu:109590466"/>
<dbReference type="EnsemblMetazoa" id="XM_020006383.1">
    <property type="protein sequence ID" value="XP_019861942.1"/>
    <property type="gene ID" value="LOC109590466"/>
</dbReference>
<accession>A0AAN0JYE7</accession>